<reference evidence="2" key="1">
    <citation type="journal article" date="2015" name="Nature">
        <title>Complex archaea that bridge the gap between prokaryotes and eukaryotes.</title>
        <authorList>
            <person name="Spang A."/>
            <person name="Saw J.H."/>
            <person name="Jorgensen S.L."/>
            <person name="Zaremba-Niedzwiedzka K."/>
            <person name="Martijn J."/>
            <person name="Lind A.E."/>
            <person name="van Eijk R."/>
            <person name="Schleper C."/>
            <person name="Guy L."/>
            <person name="Ettema T.J."/>
        </authorList>
    </citation>
    <scope>NUCLEOTIDE SEQUENCE</scope>
</reference>
<evidence type="ECO:0000259" key="1">
    <source>
        <dbReference type="Pfam" id="PF17338"/>
    </source>
</evidence>
<comment type="caution">
    <text evidence="2">The sequence shown here is derived from an EMBL/GenBank/DDBJ whole genome shotgun (WGS) entry which is preliminary data.</text>
</comment>
<sequence length="231" mass="26598">MLLSNSRSNAKTVKMLDEFGYEAVIQYLAPDKVADGKHTMCPHSTPGCRESCLYTAGRGAMRMVQAARIRKTREFFKDRQGYTDRLVGELINLEARAIKKGYTPVARLNGTSDIQWEDYIDMEALPNIQFYDYTKGRKRMFKYLNENSFPPNYYLTYSFNEHTTPQQVGRILYYGGNVAVVFREEIPEKFWGHKVISGMEHDFRFRDPKESIVGLLARGRARGDSTGFVVD</sequence>
<gene>
    <name evidence="2" type="ORF">LCGC14_0208190</name>
</gene>
<dbReference type="Pfam" id="PF17338">
    <property type="entry name" value="GP88"/>
    <property type="match status" value="1"/>
</dbReference>
<feature type="domain" description="Gene product 88" evidence="1">
    <location>
        <begin position="5"/>
        <end position="230"/>
    </location>
</feature>
<organism evidence="2">
    <name type="scientific">marine sediment metagenome</name>
    <dbReference type="NCBI Taxonomy" id="412755"/>
    <lineage>
        <taxon>unclassified sequences</taxon>
        <taxon>metagenomes</taxon>
        <taxon>ecological metagenomes</taxon>
    </lineage>
</organism>
<evidence type="ECO:0000313" key="2">
    <source>
        <dbReference type="EMBL" id="KKN92328.1"/>
    </source>
</evidence>
<dbReference type="EMBL" id="LAZR01000095">
    <property type="protein sequence ID" value="KKN92328.1"/>
    <property type="molecule type" value="Genomic_DNA"/>
</dbReference>
<protein>
    <recommendedName>
        <fullName evidence="1">Gene product 88 domain-containing protein</fullName>
    </recommendedName>
</protein>
<name>A0A0F9XJV3_9ZZZZ</name>
<accession>A0A0F9XJV3</accession>
<dbReference type="InterPro" id="IPR020290">
    <property type="entry name" value="Gp88"/>
</dbReference>
<proteinExistence type="predicted"/>
<dbReference type="AlphaFoldDB" id="A0A0F9XJV3"/>